<dbReference type="Proteomes" id="UP000076154">
    <property type="component" value="Unassembled WGS sequence"/>
</dbReference>
<dbReference type="EMBL" id="LUEZ02000113">
    <property type="protein sequence ID" value="RDB17418.1"/>
    <property type="molecule type" value="Genomic_DNA"/>
</dbReference>
<organism evidence="2 3">
    <name type="scientific">Hypsizygus marmoreus</name>
    <name type="common">White beech mushroom</name>
    <name type="synonym">Agaricus marmoreus</name>
    <dbReference type="NCBI Taxonomy" id="39966"/>
    <lineage>
        <taxon>Eukaryota</taxon>
        <taxon>Fungi</taxon>
        <taxon>Dikarya</taxon>
        <taxon>Basidiomycota</taxon>
        <taxon>Agaricomycotina</taxon>
        <taxon>Agaricomycetes</taxon>
        <taxon>Agaricomycetidae</taxon>
        <taxon>Agaricales</taxon>
        <taxon>Tricholomatineae</taxon>
        <taxon>Lyophyllaceae</taxon>
        <taxon>Hypsizygus</taxon>
    </lineage>
</organism>
<feature type="region of interest" description="Disordered" evidence="1">
    <location>
        <begin position="290"/>
        <end position="326"/>
    </location>
</feature>
<dbReference type="AlphaFoldDB" id="A0A369J642"/>
<keyword evidence="3" id="KW-1185">Reference proteome</keyword>
<feature type="compositionally biased region" description="Polar residues" evidence="1">
    <location>
        <begin position="1"/>
        <end position="17"/>
    </location>
</feature>
<comment type="caution">
    <text evidence="2">The sequence shown here is derived from an EMBL/GenBank/DDBJ whole genome shotgun (WGS) entry which is preliminary data.</text>
</comment>
<reference evidence="2" key="1">
    <citation type="submission" date="2018-04" db="EMBL/GenBank/DDBJ databases">
        <title>Whole genome sequencing of Hypsizygus marmoreus.</title>
        <authorList>
            <person name="Choi I.-G."/>
            <person name="Min B."/>
            <person name="Kim J.-G."/>
            <person name="Kim S."/>
            <person name="Oh Y.-L."/>
            <person name="Kong W.-S."/>
            <person name="Park H."/>
            <person name="Jeong J."/>
            <person name="Song E.-S."/>
        </authorList>
    </citation>
    <scope>NUCLEOTIDE SEQUENCE [LARGE SCALE GENOMIC DNA]</scope>
    <source>
        <strain evidence="2">51987-8</strain>
    </source>
</reference>
<evidence type="ECO:0000256" key="1">
    <source>
        <dbReference type="SAM" id="MobiDB-lite"/>
    </source>
</evidence>
<feature type="region of interest" description="Disordered" evidence="1">
    <location>
        <begin position="43"/>
        <end position="62"/>
    </location>
</feature>
<dbReference type="InParanoid" id="A0A369J642"/>
<sequence>MLGIQSNTSSAHSQVPTSEPPLPMRPSQGSTLRHATSKLVSIPAQSGALAEGTSKASNAKDSGSQTIIAHQRYYQQDPHSAGSIMLYTQFRGRGAPPLALGKPGDLWIDTTPNAHRLFIRYALSWREWPGVYRPGLTPSPDQFLHPNDPTRLAWCSSTDILWYKRISVTQARSRLFQAKNIPSSSNLITAHELIKQSGVLTRGVEAAQWSGRRGRPSLRKPTTLDKSSTFGKASYGHIDDADDNDSDVVSFDADGKSNGYAPSQSSAEVPVHKSYSLRSATEIERKAYRHRNDSSGFYPSARSSPLSPVPESAHESAPEVSAVLPPPSMNIPAGQDSEEEDYVDNGTSIEKIANEMNKILKLEQVVAQRATTVMRRQVDLEARSKDLAQEEGRVVREKRELVRTFKGATSMIPRRKEEVDSKREDLEHREAEIIKLEEGIAERERALGREKQRISLLQKIVSRFDSEG</sequence>
<gene>
    <name evidence="2" type="ORF">Hypma_001961</name>
</gene>
<proteinExistence type="predicted"/>
<feature type="compositionally biased region" description="Polar residues" evidence="1">
    <location>
        <begin position="294"/>
        <end position="306"/>
    </location>
</feature>
<feature type="region of interest" description="Disordered" evidence="1">
    <location>
        <begin position="1"/>
        <end position="33"/>
    </location>
</feature>
<dbReference type="OrthoDB" id="3067611at2759"/>
<evidence type="ECO:0000313" key="2">
    <source>
        <dbReference type="EMBL" id="RDB17418.1"/>
    </source>
</evidence>
<protein>
    <submittedName>
        <fullName evidence="2">Uncharacterized protein</fullName>
    </submittedName>
</protein>
<feature type="region of interest" description="Disordered" evidence="1">
    <location>
        <begin position="210"/>
        <end position="273"/>
    </location>
</feature>
<accession>A0A369J642</accession>
<name>A0A369J642_HYPMA</name>
<evidence type="ECO:0000313" key="3">
    <source>
        <dbReference type="Proteomes" id="UP000076154"/>
    </source>
</evidence>